<accession>A0A498KCJ4</accession>
<feature type="compositionally biased region" description="Basic and acidic residues" evidence="1">
    <location>
        <begin position="124"/>
        <end position="135"/>
    </location>
</feature>
<evidence type="ECO:0000256" key="1">
    <source>
        <dbReference type="SAM" id="MobiDB-lite"/>
    </source>
</evidence>
<evidence type="ECO:0000313" key="2">
    <source>
        <dbReference type="EMBL" id="RXI05141.1"/>
    </source>
</evidence>
<dbReference type="Proteomes" id="UP000290289">
    <property type="component" value="Chromosome 2"/>
</dbReference>
<gene>
    <name evidence="2" type="ORF">DVH24_006398</name>
</gene>
<proteinExistence type="predicted"/>
<dbReference type="AlphaFoldDB" id="A0A498KCJ4"/>
<feature type="compositionally biased region" description="Polar residues" evidence="1">
    <location>
        <begin position="1"/>
        <end position="12"/>
    </location>
</feature>
<feature type="compositionally biased region" description="Low complexity" evidence="1">
    <location>
        <begin position="62"/>
        <end position="77"/>
    </location>
</feature>
<protein>
    <submittedName>
        <fullName evidence="2">Uncharacterized protein</fullName>
    </submittedName>
</protein>
<feature type="compositionally biased region" description="Basic and acidic residues" evidence="1">
    <location>
        <begin position="24"/>
        <end position="48"/>
    </location>
</feature>
<organism evidence="2 3">
    <name type="scientific">Malus domestica</name>
    <name type="common">Apple</name>
    <name type="synonym">Pyrus malus</name>
    <dbReference type="NCBI Taxonomy" id="3750"/>
    <lineage>
        <taxon>Eukaryota</taxon>
        <taxon>Viridiplantae</taxon>
        <taxon>Streptophyta</taxon>
        <taxon>Embryophyta</taxon>
        <taxon>Tracheophyta</taxon>
        <taxon>Spermatophyta</taxon>
        <taxon>Magnoliopsida</taxon>
        <taxon>eudicotyledons</taxon>
        <taxon>Gunneridae</taxon>
        <taxon>Pentapetalae</taxon>
        <taxon>rosids</taxon>
        <taxon>fabids</taxon>
        <taxon>Rosales</taxon>
        <taxon>Rosaceae</taxon>
        <taxon>Amygdaloideae</taxon>
        <taxon>Maleae</taxon>
        <taxon>Malus</taxon>
    </lineage>
</organism>
<name>A0A498KCJ4_MALDO</name>
<reference evidence="2 3" key="1">
    <citation type="submission" date="2018-10" db="EMBL/GenBank/DDBJ databases">
        <title>A high-quality apple genome assembly.</title>
        <authorList>
            <person name="Hu J."/>
        </authorList>
    </citation>
    <scope>NUCLEOTIDE SEQUENCE [LARGE SCALE GENOMIC DNA]</scope>
    <source>
        <strain evidence="3">cv. HFTH1</strain>
        <tissue evidence="2">Young leaf</tissue>
    </source>
</reference>
<sequence length="165" mass="17993">MAEEYQSPSEASNILAALDGTLPPKKESPPPDLPDQKMKMKMKEKVIIDDSDDEQPKPKQPSPAAGSSSSPTPSSRPLLDLKLSNNDPGHASGALSSKERVLFNPLNHGSSSNPGELGLLSQRNEPRDENLRGGDGKTPQSRVFTWNFCKRDFSINCTKSKNSYE</sequence>
<comment type="caution">
    <text evidence="2">The sequence shown here is derived from an EMBL/GenBank/DDBJ whole genome shotgun (WGS) entry which is preliminary data.</text>
</comment>
<keyword evidence="3" id="KW-1185">Reference proteome</keyword>
<evidence type="ECO:0000313" key="3">
    <source>
        <dbReference type="Proteomes" id="UP000290289"/>
    </source>
</evidence>
<feature type="region of interest" description="Disordered" evidence="1">
    <location>
        <begin position="1"/>
        <end position="141"/>
    </location>
</feature>
<dbReference type="EMBL" id="RDQH01000328">
    <property type="protein sequence ID" value="RXI05141.1"/>
    <property type="molecule type" value="Genomic_DNA"/>
</dbReference>